<organism evidence="1 2">
    <name type="scientific">Dunaliella salina</name>
    <name type="common">Green alga</name>
    <name type="synonym">Protococcus salinus</name>
    <dbReference type="NCBI Taxonomy" id="3046"/>
    <lineage>
        <taxon>Eukaryota</taxon>
        <taxon>Viridiplantae</taxon>
        <taxon>Chlorophyta</taxon>
        <taxon>core chlorophytes</taxon>
        <taxon>Chlorophyceae</taxon>
        <taxon>CS clade</taxon>
        <taxon>Chlamydomonadales</taxon>
        <taxon>Dunaliellaceae</taxon>
        <taxon>Dunaliella</taxon>
    </lineage>
</organism>
<dbReference type="Proteomes" id="UP000815325">
    <property type="component" value="Unassembled WGS sequence"/>
</dbReference>
<evidence type="ECO:0000313" key="2">
    <source>
        <dbReference type="Proteomes" id="UP000815325"/>
    </source>
</evidence>
<gene>
    <name evidence="1" type="ORF">DUNSADRAFT_16103</name>
</gene>
<accession>A0ABQ7G4B8</accession>
<comment type="caution">
    <text evidence="1">The sequence shown here is derived from an EMBL/GenBank/DDBJ whole genome shotgun (WGS) entry which is preliminary data.</text>
</comment>
<dbReference type="EMBL" id="MU070164">
    <property type="protein sequence ID" value="KAF5829404.1"/>
    <property type="molecule type" value="Genomic_DNA"/>
</dbReference>
<evidence type="ECO:0008006" key="3">
    <source>
        <dbReference type="Google" id="ProtNLM"/>
    </source>
</evidence>
<proteinExistence type="predicted"/>
<protein>
    <recommendedName>
        <fullName evidence="3">Encoded protein</fullName>
    </recommendedName>
</protein>
<name>A0ABQ7G4B8_DUNSA</name>
<keyword evidence="2" id="KW-1185">Reference proteome</keyword>
<reference evidence="1" key="1">
    <citation type="submission" date="2017-08" db="EMBL/GenBank/DDBJ databases">
        <authorList>
            <person name="Polle J.E."/>
            <person name="Barry K."/>
            <person name="Cushman J."/>
            <person name="Schmutz J."/>
            <person name="Tran D."/>
            <person name="Hathwaick L.T."/>
            <person name="Yim W.C."/>
            <person name="Jenkins J."/>
            <person name="Mckie-Krisberg Z.M."/>
            <person name="Prochnik S."/>
            <person name="Lindquist E."/>
            <person name="Dockter R.B."/>
            <person name="Adam C."/>
            <person name="Molina H."/>
            <person name="Bunkerborg J."/>
            <person name="Jin E."/>
            <person name="Buchheim M."/>
            <person name="Magnuson J."/>
        </authorList>
    </citation>
    <scope>NUCLEOTIDE SEQUENCE</scope>
    <source>
        <strain evidence="1">CCAP 19/18</strain>
    </source>
</reference>
<sequence length="154" mass="16745">MAAGLQSCCFLILKADLGVKRLVKGKPVRLARWQHQQRGGCAVQEPRGAAKYTGKDGAEGVCEWEGGDEGGEVLGIPRMQRFHLFPLCIFRLAQPRVHRGIYYGSLEGLAQGNVSGLCLPADSANNRELCAPPSPPCLRHSCTALSFNLFFFSV</sequence>
<evidence type="ECO:0000313" key="1">
    <source>
        <dbReference type="EMBL" id="KAF5829404.1"/>
    </source>
</evidence>